<dbReference type="GO" id="GO:0005634">
    <property type="term" value="C:nucleus"/>
    <property type="evidence" value="ECO:0007669"/>
    <property type="project" value="TreeGrafter"/>
</dbReference>
<name>U6JQM9_9EIME</name>
<accession>U6JQM9</accession>
<organism evidence="2 3">
    <name type="scientific">Eimeria mitis</name>
    <dbReference type="NCBI Taxonomy" id="44415"/>
    <lineage>
        <taxon>Eukaryota</taxon>
        <taxon>Sar</taxon>
        <taxon>Alveolata</taxon>
        <taxon>Apicomplexa</taxon>
        <taxon>Conoidasida</taxon>
        <taxon>Coccidia</taxon>
        <taxon>Eucoccidiorida</taxon>
        <taxon>Eimeriorina</taxon>
        <taxon>Eimeriidae</taxon>
        <taxon>Eimeria</taxon>
    </lineage>
</organism>
<feature type="domain" description="SGS" evidence="1">
    <location>
        <begin position="1"/>
        <end position="75"/>
    </location>
</feature>
<reference evidence="2" key="1">
    <citation type="submission" date="2013-10" db="EMBL/GenBank/DDBJ databases">
        <title>Genomic analysis of the causative agents of coccidiosis in chickens.</title>
        <authorList>
            <person name="Reid A.J."/>
            <person name="Blake D."/>
            <person name="Billington K."/>
            <person name="Browne H."/>
            <person name="Dunn M."/>
            <person name="Hung S."/>
            <person name="Kawahara F."/>
            <person name="Miranda-Saavedra D."/>
            <person name="Mourier T."/>
            <person name="Nagra H."/>
            <person name="Otto T.D."/>
            <person name="Rawlings N."/>
            <person name="Sanchez A."/>
            <person name="Sanders M."/>
            <person name="Subramaniam C."/>
            <person name="Tay Y."/>
            <person name="Dear P."/>
            <person name="Doerig C."/>
            <person name="Gruber A."/>
            <person name="Parkinson J."/>
            <person name="Shirley M."/>
            <person name="Wan K.L."/>
            <person name="Berriman M."/>
            <person name="Tomley F."/>
            <person name="Pain A."/>
        </authorList>
    </citation>
    <scope>NUCLEOTIDE SEQUENCE [LARGE SCALE GENOMIC DNA]</scope>
    <source>
        <strain evidence="2">Houghton</strain>
    </source>
</reference>
<dbReference type="InterPro" id="IPR007699">
    <property type="entry name" value="SGS_dom"/>
</dbReference>
<proteinExistence type="predicted"/>
<dbReference type="PROSITE" id="PS51048">
    <property type="entry name" value="SGS"/>
    <property type="match status" value="1"/>
</dbReference>
<evidence type="ECO:0000259" key="1">
    <source>
        <dbReference type="PROSITE" id="PS51048"/>
    </source>
</evidence>
<dbReference type="PANTHER" id="PTHR13164">
    <property type="entry name" value="CALICYLIN BINDING PROTEIN"/>
    <property type="match status" value="1"/>
</dbReference>
<dbReference type="AlphaFoldDB" id="U6JQM9"/>
<gene>
    <name evidence="2" type="ORF">EMH_0007240</name>
</gene>
<dbReference type="PANTHER" id="PTHR13164:SF3">
    <property type="entry name" value="CALCYCLIN-BINDING PROTEIN"/>
    <property type="match status" value="1"/>
</dbReference>
<reference evidence="2" key="2">
    <citation type="submission" date="2013-10" db="EMBL/GenBank/DDBJ databases">
        <authorList>
            <person name="Aslett M."/>
        </authorList>
    </citation>
    <scope>NUCLEOTIDE SEQUENCE [LARGE SCALE GENOMIC DNA]</scope>
    <source>
        <strain evidence="2">Houghton</strain>
    </source>
</reference>
<evidence type="ECO:0000313" key="3">
    <source>
        <dbReference type="Proteomes" id="UP000030744"/>
    </source>
</evidence>
<sequence>MQLRPGEHWESVAKAAQPNAIPKIDPSADPSQSIMSMMKSLYNQGDSEMKRTIAKAWTESQERKMKGIEAEDGLF</sequence>
<dbReference type="Proteomes" id="UP000030744">
    <property type="component" value="Unassembled WGS sequence"/>
</dbReference>
<dbReference type="VEuPathDB" id="ToxoDB:EMH_0007240"/>
<dbReference type="RefSeq" id="XP_013349739.1">
    <property type="nucleotide sequence ID" value="XM_013494285.1"/>
</dbReference>
<dbReference type="GeneID" id="25375724"/>
<protein>
    <submittedName>
        <fullName evidence="2">Calcyclin binding protein, putative</fullName>
    </submittedName>
</protein>
<dbReference type="EMBL" id="HG679003">
    <property type="protein sequence ID" value="CDJ27161.1"/>
    <property type="molecule type" value="Genomic_DNA"/>
</dbReference>
<evidence type="ECO:0000313" key="2">
    <source>
        <dbReference type="EMBL" id="CDJ27161.1"/>
    </source>
</evidence>
<dbReference type="InterPro" id="IPR052289">
    <property type="entry name" value="Calcyclin-binding_UBL-bridge"/>
</dbReference>
<keyword evidence="3" id="KW-1185">Reference proteome</keyword>
<dbReference type="OrthoDB" id="164025at2759"/>